<evidence type="ECO:0000256" key="1">
    <source>
        <dbReference type="ARBA" id="ARBA00001954"/>
    </source>
</evidence>
<keyword evidence="3" id="KW-0223">Dioxygenase</keyword>
<keyword evidence="4" id="KW-0560">Oxidoreductase</keyword>
<accession>A0A369KDB2</accession>
<sequence>MVSDVSFLRAALERRLRAAYTKLCHGSLSLVSTADLNVPFSSLVAQSSSSVPAGSPPKNRIRRRSEAQSSDHRLLQAVSAVLLNPISLPWDVVDYAATPAHERCEKFPPPPLVHLSSAATLVDVNGVIIVWYLPNVLPTILQKELLDAVPVINPLLSQSVKPNTVRCSRTGIAKPTNWRIAQKNFITTAHSPKVAGGSVNFSPGWFAQGHTSSTHCLRPSLNLRKSVEARAWLSKTTRAEMFLNHLLSLTHPALFDEASKALSLLQSHADTKSVARAWTSVFSGVAVIANRVTPKHTDRFGAPSWYDSLASVGLFSQASLDLPGLGISLSYAPGTVVNLCGNIIEHEVKRWGKQDRVCYAHFMRKAVFDRLGVASASWVKQVDFGGLADALARRPTCFV</sequence>
<proteinExistence type="predicted"/>
<feature type="domain" description="2OGFeDO JBP1/TET oxygenase" evidence="7">
    <location>
        <begin position="209"/>
        <end position="365"/>
    </location>
</feature>
<dbReference type="Proteomes" id="UP000076154">
    <property type="component" value="Unassembled WGS sequence"/>
</dbReference>
<evidence type="ECO:0000256" key="2">
    <source>
        <dbReference type="ARBA" id="ARBA00022723"/>
    </source>
</evidence>
<organism evidence="8 9">
    <name type="scientific">Hypsizygus marmoreus</name>
    <name type="common">White beech mushroom</name>
    <name type="synonym">Agaricus marmoreus</name>
    <dbReference type="NCBI Taxonomy" id="39966"/>
    <lineage>
        <taxon>Eukaryota</taxon>
        <taxon>Fungi</taxon>
        <taxon>Dikarya</taxon>
        <taxon>Basidiomycota</taxon>
        <taxon>Agaricomycotina</taxon>
        <taxon>Agaricomycetes</taxon>
        <taxon>Agaricomycetidae</taxon>
        <taxon>Agaricales</taxon>
        <taxon>Tricholomatineae</taxon>
        <taxon>Lyophyllaceae</taxon>
        <taxon>Hypsizygus</taxon>
    </lineage>
</organism>
<dbReference type="AlphaFoldDB" id="A0A369KDB2"/>
<evidence type="ECO:0000256" key="4">
    <source>
        <dbReference type="ARBA" id="ARBA00023002"/>
    </source>
</evidence>
<protein>
    <recommendedName>
        <fullName evidence="7">2OGFeDO JBP1/TET oxygenase domain-containing protein</fullName>
    </recommendedName>
</protein>
<dbReference type="Pfam" id="PF12851">
    <property type="entry name" value="Tet_JBP"/>
    <property type="match status" value="1"/>
</dbReference>
<evidence type="ECO:0000256" key="5">
    <source>
        <dbReference type="ARBA" id="ARBA00023004"/>
    </source>
</evidence>
<dbReference type="GO" id="GO:0051213">
    <property type="term" value="F:dioxygenase activity"/>
    <property type="evidence" value="ECO:0007669"/>
    <property type="project" value="UniProtKB-KW"/>
</dbReference>
<name>A0A369KDB2_HYPMA</name>
<dbReference type="GO" id="GO:0046872">
    <property type="term" value="F:metal ion binding"/>
    <property type="evidence" value="ECO:0007669"/>
    <property type="project" value="UniProtKB-KW"/>
</dbReference>
<dbReference type="Gene3D" id="3.60.130.30">
    <property type="match status" value="1"/>
</dbReference>
<comment type="cofactor">
    <cofactor evidence="1">
        <name>Fe(2+)</name>
        <dbReference type="ChEBI" id="CHEBI:29033"/>
    </cofactor>
</comment>
<reference evidence="8" key="1">
    <citation type="submission" date="2018-04" db="EMBL/GenBank/DDBJ databases">
        <title>Whole genome sequencing of Hypsizygus marmoreus.</title>
        <authorList>
            <person name="Choi I.-G."/>
            <person name="Min B."/>
            <person name="Kim J.-G."/>
            <person name="Kim S."/>
            <person name="Oh Y.-L."/>
            <person name="Kong W.-S."/>
            <person name="Park H."/>
            <person name="Jeong J."/>
            <person name="Song E.-S."/>
        </authorList>
    </citation>
    <scope>NUCLEOTIDE SEQUENCE [LARGE SCALE GENOMIC DNA]</scope>
    <source>
        <strain evidence="8">51987-8</strain>
    </source>
</reference>
<keyword evidence="5" id="KW-0408">Iron</keyword>
<comment type="caution">
    <text evidence="8">The sequence shown here is derived from an EMBL/GenBank/DDBJ whole genome shotgun (WGS) entry which is preliminary data.</text>
</comment>
<evidence type="ECO:0000313" key="8">
    <source>
        <dbReference type="EMBL" id="RDB30655.1"/>
    </source>
</evidence>
<dbReference type="EMBL" id="LUEZ02000004">
    <property type="protein sequence ID" value="RDB30655.1"/>
    <property type="molecule type" value="Genomic_DNA"/>
</dbReference>
<keyword evidence="9" id="KW-1185">Reference proteome</keyword>
<feature type="region of interest" description="Disordered" evidence="6">
    <location>
        <begin position="47"/>
        <end position="68"/>
    </location>
</feature>
<evidence type="ECO:0000313" key="9">
    <source>
        <dbReference type="Proteomes" id="UP000076154"/>
    </source>
</evidence>
<dbReference type="InParanoid" id="A0A369KDB2"/>
<dbReference type="InterPro" id="IPR024779">
    <property type="entry name" value="2OGFeDO_JBP1/TET_oxygenase_dom"/>
</dbReference>
<evidence type="ECO:0000256" key="3">
    <source>
        <dbReference type="ARBA" id="ARBA00022964"/>
    </source>
</evidence>
<keyword evidence="2" id="KW-0479">Metal-binding</keyword>
<evidence type="ECO:0000259" key="7">
    <source>
        <dbReference type="Pfam" id="PF12851"/>
    </source>
</evidence>
<dbReference type="OrthoDB" id="3200752at2759"/>
<gene>
    <name evidence="8" type="ORF">Hypma_005836</name>
</gene>
<evidence type="ECO:0000256" key="6">
    <source>
        <dbReference type="SAM" id="MobiDB-lite"/>
    </source>
</evidence>